<sequence length="614" mass="67944">MDTKLAAEFSAPTQVARPKSKCKAAVTAAALSALGLVALFKGSFVPSPWPTSTHRQAHEPYGSAGWSWSSVRNELSSQAEPLSGMSALKMEDLTVLDLMSVLKFPSREDDGANWLRKLPMNWLEPSDDRRVVVAVSRIRATDKSNYKGPVFFNPGGPGGSGVWSLKHHGKYLQEIIGENHDLISFDPRGIGASIPRIECWSSPQKRQTWGLQDPGLPDAHEGALAESFVRGAAYSQACENAMNGSGILEHIGTVSHVRDMLEIVRQTGYDKLKYWGFSYGTIIGGVFASMYPDKVERMVNDGNVDLREWFNSQHINFLRDTDKVLYAFYEFCYQAGPDRCAFYATSSQAIEERFNKLLSDIKTLPIVINADEETGPDVPSVVTYSKVKILLSSVLYEPQYQFENFAKILAALERRDGRPYYEHYNPNKPSTAPLCAPRPVSPFEPFPEILDGTPDAFPVIMCADHPPVHNLTLEEVKRQSEELIGLSPATGSINVPFPITCNQRNIRPQLRFDGPFEGKTKHPILFIANKFDNITPLVSARNNSAGFPGSTVLVQNSYGHTTLAAPSKCTKGYIKAYFQNGTLPDAGAECEGDSYPFAEPVGTEMRMFQPTLHM</sequence>
<comment type="similarity">
    <text evidence="1">Belongs to the peptidase S33 family.</text>
</comment>
<dbReference type="EMBL" id="CAMGZC010000281">
    <property type="protein sequence ID" value="CAI0645886.1"/>
    <property type="molecule type" value="Genomic_DNA"/>
</dbReference>
<feature type="domain" description="AB hydrolase-1" evidence="3">
    <location>
        <begin position="149"/>
        <end position="330"/>
    </location>
</feature>
<dbReference type="Pfam" id="PF00561">
    <property type="entry name" value="Abhydrolase_1"/>
    <property type="match status" value="1"/>
</dbReference>
<dbReference type="InterPro" id="IPR051601">
    <property type="entry name" value="Serine_prot/Carboxylest_S33"/>
</dbReference>
<organism evidence="5 6">
    <name type="scientific">Colletotrichum noveboracense</name>
    <dbReference type="NCBI Taxonomy" id="2664923"/>
    <lineage>
        <taxon>Eukaryota</taxon>
        <taxon>Fungi</taxon>
        <taxon>Dikarya</taxon>
        <taxon>Ascomycota</taxon>
        <taxon>Pezizomycotina</taxon>
        <taxon>Sordariomycetes</taxon>
        <taxon>Hypocreomycetidae</taxon>
        <taxon>Glomerellales</taxon>
        <taxon>Glomerellaceae</taxon>
        <taxon>Colletotrichum</taxon>
        <taxon>Colletotrichum gloeosporioides species complex</taxon>
    </lineage>
</organism>
<dbReference type="PANTHER" id="PTHR43248">
    <property type="entry name" value="2-SUCCINYL-6-HYDROXY-2,4-CYCLOHEXADIENE-1-CARBOXYLATE SYNTHASE"/>
    <property type="match status" value="1"/>
</dbReference>
<dbReference type="InterPro" id="IPR013595">
    <property type="entry name" value="Pept_S33_TAP-like_C"/>
</dbReference>
<evidence type="ECO:0000313" key="6">
    <source>
        <dbReference type="Proteomes" id="UP001152533"/>
    </source>
</evidence>
<dbReference type="Pfam" id="PF08386">
    <property type="entry name" value="Abhydrolase_4"/>
    <property type="match status" value="1"/>
</dbReference>
<gene>
    <name evidence="5" type="ORF">CGXH109_LOCUS49713</name>
</gene>
<keyword evidence="2" id="KW-0378">Hydrolase</keyword>
<dbReference type="InterPro" id="IPR029058">
    <property type="entry name" value="AB_hydrolase_fold"/>
</dbReference>
<dbReference type="SUPFAM" id="SSF53474">
    <property type="entry name" value="alpha/beta-Hydrolases"/>
    <property type="match status" value="1"/>
</dbReference>
<evidence type="ECO:0000259" key="4">
    <source>
        <dbReference type="Pfam" id="PF08386"/>
    </source>
</evidence>
<evidence type="ECO:0000259" key="3">
    <source>
        <dbReference type="Pfam" id="PF00561"/>
    </source>
</evidence>
<evidence type="ECO:0000256" key="2">
    <source>
        <dbReference type="ARBA" id="ARBA00022801"/>
    </source>
</evidence>
<dbReference type="AlphaFoldDB" id="A0A9W4WI71"/>
<dbReference type="InterPro" id="IPR000073">
    <property type="entry name" value="AB_hydrolase_1"/>
</dbReference>
<feature type="domain" description="Peptidase S33 tripeptidyl aminopeptidase-like C-terminal" evidence="4">
    <location>
        <begin position="499"/>
        <end position="590"/>
    </location>
</feature>
<proteinExistence type="inferred from homology"/>
<comment type="caution">
    <text evidence="5">The sequence shown here is derived from an EMBL/GenBank/DDBJ whole genome shotgun (WGS) entry which is preliminary data.</text>
</comment>
<name>A0A9W4WI71_9PEZI</name>
<keyword evidence="6" id="KW-1185">Reference proteome</keyword>
<protein>
    <recommendedName>
        <fullName evidence="7">AB hydrolase-1 domain-containing protein</fullName>
    </recommendedName>
</protein>
<accession>A0A9W4WI71</accession>
<reference evidence="5" key="1">
    <citation type="submission" date="2022-08" db="EMBL/GenBank/DDBJ databases">
        <authorList>
            <person name="Giroux E."/>
            <person name="Giroux E."/>
        </authorList>
    </citation>
    <scope>NUCLEOTIDE SEQUENCE</scope>
    <source>
        <strain evidence="5">H1091258</strain>
    </source>
</reference>
<evidence type="ECO:0008006" key="7">
    <source>
        <dbReference type="Google" id="ProtNLM"/>
    </source>
</evidence>
<evidence type="ECO:0000313" key="5">
    <source>
        <dbReference type="EMBL" id="CAI0645886.1"/>
    </source>
</evidence>
<evidence type="ECO:0000256" key="1">
    <source>
        <dbReference type="ARBA" id="ARBA00010088"/>
    </source>
</evidence>
<dbReference type="GO" id="GO:0016787">
    <property type="term" value="F:hydrolase activity"/>
    <property type="evidence" value="ECO:0007669"/>
    <property type="project" value="UniProtKB-KW"/>
</dbReference>
<dbReference type="Proteomes" id="UP001152533">
    <property type="component" value="Unassembled WGS sequence"/>
</dbReference>
<dbReference type="Gene3D" id="3.40.50.1820">
    <property type="entry name" value="alpha/beta hydrolase"/>
    <property type="match status" value="1"/>
</dbReference>
<dbReference type="PANTHER" id="PTHR43248:SF25">
    <property type="entry name" value="AB HYDROLASE-1 DOMAIN-CONTAINING PROTEIN-RELATED"/>
    <property type="match status" value="1"/>
</dbReference>